<dbReference type="InterPro" id="IPR017871">
    <property type="entry name" value="ABC_transporter-like_CS"/>
</dbReference>
<protein>
    <submittedName>
        <fullName evidence="6">Dipeptide ABC transporter ATP-binding protein</fullName>
    </submittedName>
</protein>
<dbReference type="Pfam" id="PF00005">
    <property type="entry name" value="ABC_tran"/>
    <property type="match status" value="1"/>
</dbReference>
<evidence type="ECO:0000256" key="3">
    <source>
        <dbReference type="ARBA" id="ARBA00022741"/>
    </source>
</evidence>
<keyword evidence="4 6" id="KW-0067">ATP-binding</keyword>
<comment type="similarity">
    <text evidence="1">Belongs to the ABC transporter superfamily.</text>
</comment>
<dbReference type="SUPFAM" id="SSF52540">
    <property type="entry name" value="P-loop containing nucleoside triphosphate hydrolases"/>
    <property type="match status" value="1"/>
</dbReference>
<evidence type="ECO:0000256" key="4">
    <source>
        <dbReference type="ARBA" id="ARBA00022840"/>
    </source>
</evidence>
<dbReference type="GO" id="GO:0015833">
    <property type="term" value="P:peptide transport"/>
    <property type="evidence" value="ECO:0007669"/>
    <property type="project" value="InterPro"/>
</dbReference>
<dbReference type="InterPro" id="IPR003439">
    <property type="entry name" value="ABC_transporter-like_ATP-bd"/>
</dbReference>
<evidence type="ECO:0000313" key="7">
    <source>
        <dbReference type="Proteomes" id="UP000295636"/>
    </source>
</evidence>
<dbReference type="InterPro" id="IPR003593">
    <property type="entry name" value="AAA+_ATPase"/>
</dbReference>
<dbReference type="GO" id="GO:0016887">
    <property type="term" value="F:ATP hydrolysis activity"/>
    <property type="evidence" value="ECO:0007669"/>
    <property type="project" value="InterPro"/>
</dbReference>
<evidence type="ECO:0000256" key="2">
    <source>
        <dbReference type="ARBA" id="ARBA00022448"/>
    </source>
</evidence>
<dbReference type="OrthoDB" id="9802264at2"/>
<dbReference type="Proteomes" id="UP000295636">
    <property type="component" value="Unassembled WGS sequence"/>
</dbReference>
<dbReference type="RefSeq" id="WP_133232413.1">
    <property type="nucleotide sequence ID" value="NZ_SMRT01000012.1"/>
</dbReference>
<dbReference type="PROSITE" id="PS00211">
    <property type="entry name" value="ABC_TRANSPORTER_1"/>
    <property type="match status" value="1"/>
</dbReference>
<accession>A0A4R5KH51</accession>
<evidence type="ECO:0000256" key="1">
    <source>
        <dbReference type="ARBA" id="ARBA00005417"/>
    </source>
</evidence>
<keyword evidence="2" id="KW-0813">Transport</keyword>
<dbReference type="InterPro" id="IPR013563">
    <property type="entry name" value="Oligopep_ABC_C"/>
</dbReference>
<gene>
    <name evidence="6" type="ORF">E1757_22755</name>
</gene>
<dbReference type="InterPro" id="IPR027417">
    <property type="entry name" value="P-loop_NTPase"/>
</dbReference>
<dbReference type="InterPro" id="IPR050319">
    <property type="entry name" value="ABC_transp_ATP-bind"/>
</dbReference>
<dbReference type="EMBL" id="SMRT01000012">
    <property type="protein sequence ID" value="TDF94779.1"/>
    <property type="molecule type" value="Genomic_DNA"/>
</dbReference>
<dbReference type="PROSITE" id="PS50893">
    <property type="entry name" value="ABC_TRANSPORTER_2"/>
    <property type="match status" value="1"/>
</dbReference>
<feature type="domain" description="ABC transporter" evidence="5">
    <location>
        <begin position="17"/>
        <end position="256"/>
    </location>
</feature>
<dbReference type="FunFam" id="3.40.50.300:FF:000016">
    <property type="entry name" value="Oligopeptide ABC transporter ATP-binding component"/>
    <property type="match status" value="1"/>
</dbReference>
<dbReference type="AlphaFoldDB" id="A0A4R5KH51"/>
<dbReference type="PANTHER" id="PTHR43776">
    <property type="entry name" value="TRANSPORT ATP-BINDING PROTEIN"/>
    <property type="match status" value="1"/>
</dbReference>
<organism evidence="6 7">
    <name type="scientific">Paenibacillus piri</name>
    <dbReference type="NCBI Taxonomy" id="2547395"/>
    <lineage>
        <taxon>Bacteria</taxon>
        <taxon>Bacillati</taxon>
        <taxon>Bacillota</taxon>
        <taxon>Bacilli</taxon>
        <taxon>Bacillales</taxon>
        <taxon>Paenibacillaceae</taxon>
        <taxon>Paenibacillus</taxon>
    </lineage>
</organism>
<name>A0A4R5KH51_9BACL</name>
<dbReference type="NCBIfam" id="NF008453">
    <property type="entry name" value="PRK11308.1"/>
    <property type="match status" value="1"/>
</dbReference>
<comment type="caution">
    <text evidence="6">The sequence shown here is derived from an EMBL/GenBank/DDBJ whole genome shotgun (WGS) entry which is preliminary data.</text>
</comment>
<sequence>MREPLLEVSGLKKYFPIQAGLLRRTIGYVKAIDDVSFQLGKGETLGIVGESGCGKSTLGRMIMRVLEPSEGSIIFDDQDLTRLRGQKLRAQRQKFQMVFQDPYASLNPKMKVADILAEPLIVNGLMDRKEAAGQVGQLLKRVGLREGDAQKYPHEFSGGQRQRVGIARALSLSPKLIVADEAVSALDVSIQAQILNLMMDLKKDFDLSYMFISHNLAVVRHISDRVGVMYLGHMVEIGEKTSLFQSPLHPYTQALLSSSPVAKRDSERKKIILQGEVPSPANPPSGCPFHTRCPKVTESCKSIRPAMQEVAPGHAVACHLYEFKGE</sequence>
<keyword evidence="3" id="KW-0547">Nucleotide-binding</keyword>
<evidence type="ECO:0000259" key="5">
    <source>
        <dbReference type="PROSITE" id="PS50893"/>
    </source>
</evidence>
<dbReference type="NCBIfam" id="TIGR01727">
    <property type="entry name" value="oligo_HPY"/>
    <property type="match status" value="1"/>
</dbReference>
<reference evidence="6 7" key="1">
    <citation type="submission" date="2019-03" db="EMBL/GenBank/DDBJ databases">
        <title>This is whole genome sequence of Paenibacillus sp MS74 strain.</title>
        <authorList>
            <person name="Trinh H.N."/>
        </authorList>
    </citation>
    <scope>NUCLEOTIDE SEQUENCE [LARGE SCALE GENOMIC DNA]</scope>
    <source>
        <strain evidence="6 7">MS74</strain>
    </source>
</reference>
<dbReference type="PANTHER" id="PTHR43776:SF8">
    <property type="entry name" value="ABC TRANSPORTER, ATP-BINDING PROTEIN"/>
    <property type="match status" value="1"/>
</dbReference>
<dbReference type="SMART" id="SM00382">
    <property type="entry name" value="AAA"/>
    <property type="match status" value="1"/>
</dbReference>
<dbReference type="GO" id="GO:0005524">
    <property type="term" value="F:ATP binding"/>
    <property type="evidence" value="ECO:0007669"/>
    <property type="project" value="UniProtKB-KW"/>
</dbReference>
<dbReference type="GO" id="GO:0055085">
    <property type="term" value="P:transmembrane transport"/>
    <property type="evidence" value="ECO:0007669"/>
    <property type="project" value="UniProtKB-ARBA"/>
</dbReference>
<dbReference type="Gene3D" id="3.40.50.300">
    <property type="entry name" value="P-loop containing nucleotide triphosphate hydrolases"/>
    <property type="match status" value="1"/>
</dbReference>
<dbReference type="CDD" id="cd03257">
    <property type="entry name" value="ABC_NikE_OppD_transporters"/>
    <property type="match status" value="1"/>
</dbReference>
<evidence type="ECO:0000313" key="6">
    <source>
        <dbReference type="EMBL" id="TDF94779.1"/>
    </source>
</evidence>
<keyword evidence="7" id="KW-1185">Reference proteome</keyword>
<proteinExistence type="inferred from homology"/>
<dbReference type="Pfam" id="PF08352">
    <property type="entry name" value="oligo_HPY"/>
    <property type="match status" value="1"/>
</dbReference>